<comment type="subcellular location">
    <subcellularLocation>
        <location evidence="1">Virion</location>
    </subcellularLocation>
</comment>
<protein>
    <submittedName>
        <fullName evidence="3">Phage major capsid protein</fullName>
    </submittedName>
</protein>
<comment type="caution">
    <text evidence="3">The sequence shown here is derived from an EMBL/GenBank/DDBJ whole genome shotgun (WGS) entry which is preliminary data.</text>
</comment>
<dbReference type="NCBIfam" id="TIGR01554">
    <property type="entry name" value="major_cap_HK97"/>
    <property type="match status" value="1"/>
</dbReference>
<proteinExistence type="predicted"/>
<dbReference type="AlphaFoldDB" id="A0A642F139"/>
<dbReference type="SUPFAM" id="SSF56563">
    <property type="entry name" value="Major capsid protein gp5"/>
    <property type="match status" value="1"/>
</dbReference>
<gene>
    <name evidence="3" type="ORF">F2Z89_13650</name>
</gene>
<organism evidence="3 4">
    <name type="scientific">Bacteroides fragilis</name>
    <dbReference type="NCBI Taxonomy" id="817"/>
    <lineage>
        <taxon>Bacteria</taxon>
        <taxon>Pseudomonadati</taxon>
        <taxon>Bacteroidota</taxon>
        <taxon>Bacteroidia</taxon>
        <taxon>Bacteroidales</taxon>
        <taxon>Bacteroidaceae</taxon>
        <taxon>Bacteroides</taxon>
    </lineage>
</organism>
<dbReference type="RefSeq" id="WP_130071228.1">
    <property type="nucleotide sequence ID" value="NZ_RCXN01000007.1"/>
</dbReference>
<dbReference type="EMBL" id="VWCJ01000008">
    <property type="protein sequence ID" value="KAA4996484.1"/>
    <property type="molecule type" value="Genomic_DNA"/>
</dbReference>
<evidence type="ECO:0000313" key="4">
    <source>
        <dbReference type="Proteomes" id="UP000460666"/>
    </source>
</evidence>
<feature type="domain" description="Phage capsid-like C-terminal" evidence="2">
    <location>
        <begin position="123"/>
        <end position="373"/>
    </location>
</feature>
<evidence type="ECO:0000259" key="2">
    <source>
        <dbReference type="Pfam" id="PF05065"/>
    </source>
</evidence>
<sequence>MNYSERLSVIKRDMNAILDIAEAEKRGLTPEEQERFDALKNERDVIKVRIEKRALGTIVPQNVIERERAFAEAVCLLRNNGTSDKYQGVIINKGLVIPHERAVGNIMDTAASDPLIPVTVGDIILPLEKGLILDKVGCKMQSGMYGKWILPVVSGVEATIEYENAEVNDSKIDISKLTPSPKRCSLSVPVSNDAIDETNFALRDIVLVQITMALQRLLNKWMFSPEKITSKASNGVFVKETPNIEYTTALSWKDVCRLKASVLKQGVPADATSCYVCSASTYADLESTPRESGSSRMILEDGKINGYPVFTTEYISDNILGFGIFSYALVGQFGEMRLTVDPYTGAKKNLTYFVLNTKFDELPVRPEAFAIAKKKASAGA</sequence>
<accession>A0A642F139</accession>
<evidence type="ECO:0000256" key="1">
    <source>
        <dbReference type="ARBA" id="ARBA00004328"/>
    </source>
</evidence>
<dbReference type="Proteomes" id="UP000460666">
    <property type="component" value="Unassembled WGS sequence"/>
</dbReference>
<reference evidence="3 4" key="1">
    <citation type="journal article" date="2019" name="Nat. Med.">
        <title>A library of human gut bacterial isolates paired with longitudinal multiomics data enables mechanistic microbiome research.</title>
        <authorList>
            <person name="Poyet M."/>
            <person name="Groussin M."/>
            <person name="Gibbons S.M."/>
            <person name="Avila-Pacheco J."/>
            <person name="Jiang X."/>
            <person name="Kearney S.M."/>
            <person name="Perrotta A.R."/>
            <person name="Berdy B."/>
            <person name="Zhao S."/>
            <person name="Lieberman T.D."/>
            <person name="Swanson P.K."/>
            <person name="Smith M."/>
            <person name="Roesemann S."/>
            <person name="Alexander J.E."/>
            <person name="Rich S.A."/>
            <person name="Livny J."/>
            <person name="Vlamakis H."/>
            <person name="Clish C."/>
            <person name="Bullock K."/>
            <person name="Deik A."/>
            <person name="Scott J."/>
            <person name="Pierce K.A."/>
            <person name="Xavier R.J."/>
            <person name="Alm E.J."/>
        </authorList>
    </citation>
    <scope>NUCLEOTIDE SEQUENCE [LARGE SCALE GENOMIC DNA]</scope>
    <source>
        <strain evidence="3 4">BIOML-A46</strain>
    </source>
</reference>
<name>A0A642F139_BACFG</name>
<dbReference type="InterPro" id="IPR024455">
    <property type="entry name" value="Phage_capsid"/>
</dbReference>
<evidence type="ECO:0000313" key="3">
    <source>
        <dbReference type="EMBL" id="KAA4996484.1"/>
    </source>
</evidence>
<dbReference type="InterPro" id="IPR054612">
    <property type="entry name" value="Phage_capsid-like_C"/>
</dbReference>
<dbReference type="Pfam" id="PF05065">
    <property type="entry name" value="Phage_capsid"/>
    <property type="match status" value="1"/>
</dbReference>